<evidence type="ECO:0000256" key="3">
    <source>
        <dbReference type="ARBA" id="ARBA00022643"/>
    </source>
</evidence>
<evidence type="ECO:0000259" key="5">
    <source>
        <dbReference type="SMART" id="SM00903"/>
    </source>
</evidence>
<evidence type="ECO:0000313" key="6">
    <source>
        <dbReference type="EMBL" id="MFD2263381.1"/>
    </source>
</evidence>
<accession>A0ABW5DSB2</accession>
<comment type="caution">
    <text evidence="6">The sequence shown here is derived from an EMBL/GenBank/DDBJ whole genome shotgun (WGS) entry which is preliminary data.</text>
</comment>
<evidence type="ECO:0000256" key="4">
    <source>
        <dbReference type="ARBA" id="ARBA00038054"/>
    </source>
</evidence>
<name>A0ABW5DSB2_9PROT</name>
<evidence type="ECO:0000256" key="1">
    <source>
        <dbReference type="ARBA" id="ARBA00001917"/>
    </source>
</evidence>
<evidence type="ECO:0000313" key="7">
    <source>
        <dbReference type="Proteomes" id="UP001597295"/>
    </source>
</evidence>
<keyword evidence="3" id="KW-0288">FMN</keyword>
<gene>
    <name evidence="6" type="ORF">ACFSM5_10820</name>
</gene>
<dbReference type="EMBL" id="JBHUIP010000011">
    <property type="protein sequence ID" value="MFD2263381.1"/>
    <property type="molecule type" value="Genomic_DNA"/>
</dbReference>
<dbReference type="Pfam" id="PF01613">
    <property type="entry name" value="Flavin_Reduct"/>
    <property type="match status" value="1"/>
</dbReference>
<keyword evidence="6" id="KW-0560">Oxidoreductase</keyword>
<evidence type="ECO:0000256" key="2">
    <source>
        <dbReference type="ARBA" id="ARBA00022630"/>
    </source>
</evidence>
<dbReference type="SUPFAM" id="SSF50475">
    <property type="entry name" value="FMN-binding split barrel"/>
    <property type="match status" value="1"/>
</dbReference>
<reference evidence="7" key="1">
    <citation type="journal article" date="2019" name="Int. J. Syst. Evol. Microbiol.">
        <title>The Global Catalogue of Microorganisms (GCM) 10K type strain sequencing project: providing services to taxonomists for standard genome sequencing and annotation.</title>
        <authorList>
            <consortium name="The Broad Institute Genomics Platform"/>
            <consortium name="The Broad Institute Genome Sequencing Center for Infectious Disease"/>
            <person name="Wu L."/>
            <person name="Ma J."/>
        </authorList>
    </citation>
    <scope>NUCLEOTIDE SEQUENCE [LARGE SCALE GENOMIC DNA]</scope>
    <source>
        <strain evidence="7">CGMCC 1.19062</strain>
    </source>
</reference>
<keyword evidence="7" id="KW-1185">Reference proteome</keyword>
<dbReference type="SMART" id="SM00903">
    <property type="entry name" value="Flavin_Reduct"/>
    <property type="match status" value="1"/>
</dbReference>
<comment type="cofactor">
    <cofactor evidence="1">
        <name>FMN</name>
        <dbReference type="ChEBI" id="CHEBI:58210"/>
    </cofactor>
</comment>
<feature type="domain" description="Flavin reductase like" evidence="5">
    <location>
        <begin position="23"/>
        <end position="176"/>
    </location>
</feature>
<dbReference type="Gene3D" id="2.30.110.10">
    <property type="entry name" value="Electron Transport, Fmn-binding Protein, Chain A"/>
    <property type="match status" value="1"/>
</dbReference>
<proteinExistence type="inferred from homology"/>
<dbReference type="PANTHER" id="PTHR33798">
    <property type="entry name" value="FLAVOPROTEIN OXYGENASE"/>
    <property type="match status" value="1"/>
</dbReference>
<comment type="similarity">
    <text evidence="4">Belongs to the flavoredoxin family.</text>
</comment>
<dbReference type="GO" id="GO:0016491">
    <property type="term" value="F:oxidoreductase activity"/>
    <property type="evidence" value="ECO:0007669"/>
    <property type="project" value="UniProtKB-KW"/>
</dbReference>
<dbReference type="InterPro" id="IPR002563">
    <property type="entry name" value="Flavin_Rdtase-like_dom"/>
</dbReference>
<protein>
    <submittedName>
        <fullName evidence="6">Flavin reductase family protein</fullName>
        <ecNumber evidence="6">1.5.1.-</ecNumber>
    </submittedName>
</protein>
<keyword evidence="2" id="KW-0285">Flavoprotein</keyword>
<dbReference type="RefSeq" id="WP_379876382.1">
    <property type="nucleotide sequence ID" value="NZ_JBHUIP010000011.1"/>
</dbReference>
<sequence length="214" mass="23187">MTERTSFDFEALTGRERYKLLIGTVVPRPIAWITTRSPEGRVNAAPYSFFGVLSADPAIVAVGIENRADMSFKDTALNIRLTEEFTVNIASADLVDAMNVTAVAFPPGTDELVKAGLTAMPGHKVGCPYIKEAPAALECRRFMTVAVSKSREIVLGTVVAAHYKSEIVDAERLYVDQMGIDALGRMGGHGYAGTRQQFDLPTPSLTDWMAQAGE</sequence>
<dbReference type="EC" id="1.5.1.-" evidence="6"/>
<dbReference type="InterPro" id="IPR012349">
    <property type="entry name" value="Split_barrel_FMN-bd"/>
</dbReference>
<dbReference type="Proteomes" id="UP001597295">
    <property type="component" value="Unassembled WGS sequence"/>
</dbReference>
<organism evidence="6 7">
    <name type="scientific">Lacibacterium aquatile</name>
    <dbReference type="NCBI Taxonomy" id="1168082"/>
    <lineage>
        <taxon>Bacteria</taxon>
        <taxon>Pseudomonadati</taxon>
        <taxon>Pseudomonadota</taxon>
        <taxon>Alphaproteobacteria</taxon>
        <taxon>Rhodospirillales</taxon>
        <taxon>Rhodospirillaceae</taxon>
    </lineage>
</organism>
<dbReference type="PANTHER" id="PTHR33798:SF5">
    <property type="entry name" value="FLAVIN REDUCTASE LIKE DOMAIN-CONTAINING PROTEIN"/>
    <property type="match status" value="1"/>
</dbReference>